<dbReference type="GO" id="GO:0005737">
    <property type="term" value="C:cytoplasm"/>
    <property type="evidence" value="ECO:0007669"/>
    <property type="project" value="UniProtKB-SubCell"/>
</dbReference>
<evidence type="ECO:0000256" key="1">
    <source>
        <dbReference type="ARBA" id="ARBA00001968"/>
    </source>
</evidence>
<proteinExistence type="inferred from homology"/>
<dbReference type="GO" id="GO:0009117">
    <property type="term" value="P:nucleotide metabolic process"/>
    <property type="evidence" value="ECO:0007669"/>
    <property type="project" value="UniProtKB-KW"/>
</dbReference>
<dbReference type="RefSeq" id="WP_139938738.1">
    <property type="nucleotide sequence ID" value="NZ_JBHSYP010000003.1"/>
</dbReference>
<evidence type="ECO:0000256" key="3">
    <source>
        <dbReference type="ARBA" id="ARBA00023080"/>
    </source>
</evidence>
<comment type="subcellular location">
    <subcellularLocation>
        <location evidence="4">Cytoplasm</location>
    </subcellularLocation>
</comment>
<gene>
    <name evidence="5" type="primary">maf</name>
    <name evidence="5" type="ORF">FIV46_04200</name>
</gene>
<dbReference type="Gene3D" id="3.90.950.10">
    <property type="match status" value="1"/>
</dbReference>
<dbReference type="CDD" id="cd00555">
    <property type="entry name" value="Maf"/>
    <property type="match status" value="1"/>
</dbReference>
<comment type="cofactor">
    <cofactor evidence="1 4">
        <name>a divalent metal cation</name>
        <dbReference type="ChEBI" id="CHEBI:60240"/>
    </cofactor>
</comment>
<keyword evidence="4" id="KW-0963">Cytoplasm</keyword>
<keyword evidence="2 4" id="KW-0378">Hydrolase</keyword>
<dbReference type="HAMAP" id="MF_00528">
    <property type="entry name" value="Maf"/>
    <property type="match status" value="1"/>
</dbReference>
<evidence type="ECO:0000313" key="5">
    <source>
        <dbReference type="EMBL" id="TPD61417.1"/>
    </source>
</evidence>
<dbReference type="OrthoDB" id="9813962at2"/>
<comment type="caution">
    <text evidence="4">Lacks conserved residue(s) required for the propagation of feature annotation.</text>
</comment>
<comment type="catalytic activity">
    <reaction evidence="4">
        <text>a 2'-deoxyribonucleoside 5'-triphosphate + H2O = a 2'-deoxyribonucleoside 5'-phosphate + diphosphate + H(+)</text>
        <dbReference type="Rhea" id="RHEA:44644"/>
        <dbReference type="ChEBI" id="CHEBI:15377"/>
        <dbReference type="ChEBI" id="CHEBI:15378"/>
        <dbReference type="ChEBI" id="CHEBI:33019"/>
        <dbReference type="ChEBI" id="CHEBI:61560"/>
        <dbReference type="ChEBI" id="CHEBI:65317"/>
        <dbReference type="EC" id="3.6.1.9"/>
    </reaction>
</comment>
<evidence type="ECO:0000256" key="2">
    <source>
        <dbReference type="ARBA" id="ARBA00022801"/>
    </source>
</evidence>
<dbReference type="GO" id="GO:0047429">
    <property type="term" value="F:nucleoside triphosphate diphosphatase activity"/>
    <property type="evidence" value="ECO:0007669"/>
    <property type="project" value="UniProtKB-EC"/>
</dbReference>
<dbReference type="PANTHER" id="PTHR43213:SF5">
    <property type="entry name" value="BIFUNCTIONAL DTTP_UTP PYROPHOSPHATASE_METHYLTRANSFERASE PROTEIN-RELATED"/>
    <property type="match status" value="1"/>
</dbReference>
<evidence type="ECO:0000313" key="6">
    <source>
        <dbReference type="Proteomes" id="UP000319148"/>
    </source>
</evidence>
<dbReference type="SUPFAM" id="SSF52972">
    <property type="entry name" value="ITPase-like"/>
    <property type="match status" value="1"/>
</dbReference>
<dbReference type="InterPro" id="IPR029001">
    <property type="entry name" value="ITPase-like_fam"/>
</dbReference>
<dbReference type="InterPro" id="IPR003697">
    <property type="entry name" value="Maf-like"/>
</dbReference>
<dbReference type="EMBL" id="VFIY01000005">
    <property type="protein sequence ID" value="TPD61417.1"/>
    <property type="molecule type" value="Genomic_DNA"/>
</dbReference>
<comment type="function">
    <text evidence="4">Nucleoside triphosphate pyrophosphatase. May have a dual role in cell division arrest and in preventing the incorporation of modified nucleotides into cellular nucleic acids.</text>
</comment>
<comment type="similarity">
    <text evidence="4">Belongs to the Maf family.</text>
</comment>
<comment type="catalytic activity">
    <reaction evidence="4">
        <text>a ribonucleoside 5'-triphosphate + H2O = a ribonucleoside 5'-phosphate + diphosphate + H(+)</text>
        <dbReference type="Rhea" id="RHEA:23996"/>
        <dbReference type="ChEBI" id="CHEBI:15377"/>
        <dbReference type="ChEBI" id="CHEBI:15378"/>
        <dbReference type="ChEBI" id="CHEBI:33019"/>
        <dbReference type="ChEBI" id="CHEBI:58043"/>
        <dbReference type="ChEBI" id="CHEBI:61557"/>
        <dbReference type="EC" id="3.6.1.9"/>
    </reaction>
</comment>
<reference evidence="6" key="1">
    <citation type="submission" date="2019-06" db="EMBL/GenBank/DDBJ databases">
        <title>The complete genome of Emcibacter congregatus ZYLT.</title>
        <authorList>
            <person name="Zhao Z."/>
        </authorList>
    </citation>
    <scope>NUCLEOTIDE SEQUENCE [LARGE SCALE GENOMIC DNA]</scope>
    <source>
        <strain evidence="6">MCCC 1A06723</strain>
    </source>
</reference>
<protein>
    <recommendedName>
        <fullName evidence="4">Nucleoside triphosphate pyrophosphatase</fullName>
        <ecNumber evidence="4">3.6.1.9</ecNumber>
    </recommendedName>
    <alternativeName>
        <fullName evidence="4">Nucleotide pyrophosphatase</fullName>
        <shortName evidence="4">Nucleotide PPase</shortName>
    </alternativeName>
</protein>
<dbReference type="PIRSF" id="PIRSF006305">
    <property type="entry name" value="Maf"/>
    <property type="match status" value="1"/>
</dbReference>
<dbReference type="NCBIfam" id="TIGR00172">
    <property type="entry name" value="maf"/>
    <property type="match status" value="1"/>
</dbReference>
<sequence>MTLVLASNSASRQKILTHAGINFRAVGADVDEDTLKEKLQQEGCDHKEIAEQLALAKARDVSRDFPEDHVIGGDQLLVCDGRLFSKARNLEEARDNLKFFRGKTHQLITSLVIFRGNEEVWRITTIPELTMRNFSDEFLDDYLDRSGPDVLSSVGCYFYEGLGAQLFSHIEGDYFSILGLPLIQLMKELRQLGYLNT</sequence>
<dbReference type="EC" id="3.6.1.9" evidence="4"/>
<dbReference type="Pfam" id="PF02545">
    <property type="entry name" value="Maf"/>
    <property type="match status" value="1"/>
</dbReference>
<dbReference type="Proteomes" id="UP000319148">
    <property type="component" value="Unassembled WGS sequence"/>
</dbReference>
<name>A0A501PMW0_9PROT</name>
<keyword evidence="6" id="KW-1185">Reference proteome</keyword>
<feature type="active site" description="Proton acceptor" evidence="4">
    <location>
        <position position="74"/>
    </location>
</feature>
<accession>A0A501PMW0</accession>
<comment type="caution">
    <text evidence="5">The sequence shown here is derived from an EMBL/GenBank/DDBJ whole genome shotgun (WGS) entry which is preliminary data.</text>
</comment>
<dbReference type="AlphaFoldDB" id="A0A501PMW0"/>
<evidence type="ECO:0000256" key="4">
    <source>
        <dbReference type="HAMAP-Rule" id="MF_00528"/>
    </source>
</evidence>
<organism evidence="5 6">
    <name type="scientific">Emcibacter nanhaiensis</name>
    <dbReference type="NCBI Taxonomy" id="1505037"/>
    <lineage>
        <taxon>Bacteria</taxon>
        <taxon>Pseudomonadati</taxon>
        <taxon>Pseudomonadota</taxon>
        <taxon>Alphaproteobacteria</taxon>
        <taxon>Emcibacterales</taxon>
        <taxon>Emcibacteraceae</taxon>
        <taxon>Emcibacter</taxon>
    </lineage>
</organism>
<dbReference type="PANTHER" id="PTHR43213">
    <property type="entry name" value="BIFUNCTIONAL DTTP/UTP PYROPHOSPHATASE/METHYLTRANSFERASE PROTEIN-RELATED"/>
    <property type="match status" value="1"/>
</dbReference>
<keyword evidence="3 4" id="KW-0546">Nucleotide metabolism</keyword>